<dbReference type="GO" id="GO:0016020">
    <property type="term" value="C:membrane"/>
    <property type="evidence" value="ECO:0007669"/>
    <property type="project" value="GOC"/>
</dbReference>
<accession>A0A6N7IZI9</accession>
<dbReference type="PANTHER" id="PTHR32385">
    <property type="entry name" value="MANNOSYL PHOSPHORYLINOSITOL CERAMIDE SYNTHASE"/>
    <property type="match status" value="1"/>
</dbReference>
<dbReference type="Proteomes" id="UP000460257">
    <property type="component" value="Unassembled WGS sequence"/>
</dbReference>
<comment type="caution">
    <text evidence="2">The sequence shown here is derived from an EMBL/GenBank/DDBJ whole genome shotgun (WGS) entry which is preliminary data.</text>
</comment>
<evidence type="ECO:0000256" key="1">
    <source>
        <dbReference type="ARBA" id="ARBA00022679"/>
    </source>
</evidence>
<keyword evidence="3" id="KW-1185">Reference proteome</keyword>
<dbReference type="Gene3D" id="3.90.550.20">
    <property type="match status" value="1"/>
</dbReference>
<dbReference type="PANTHER" id="PTHR32385:SF15">
    <property type="entry name" value="INOSITOL PHOSPHOCERAMIDE MANNOSYLTRANSFERASE 1"/>
    <property type="match status" value="1"/>
</dbReference>
<keyword evidence="1" id="KW-0808">Transferase</keyword>
<protein>
    <recommendedName>
        <fullName evidence="4">Glycosyl transferase</fullName>
    </recommendedName>
</protein>
<proteinExistence type="predicted"/>
<dbReference type="InterPro" id="IPR051706">
    <property type="entry name" value="Glycosyltransferase_domain"/>
</dbReference>
<dbReference type="EMBL" id="VOGC01000006">
    <property type="protein sequence ID" value="MQN01724.1"/>
    <property type="molecule type" value="Genomic_DNA"/>
</dbReference>
<dbReference type="AlphaFoldDB" id="A0A6N7IZI9"/>
<evidence type="ECO:0008006" key="4">
    <source>
        <dbReference type="Google" id="ProtNLM"/>
    </source>
</evidence>
<gene>
    <name evidence="2" type="ORF">FRC54_07375</name>
</gene>
<dbReference type="GO" id="GO:0051999">
    <property type="term" value="P:mannosyl-inositol phosphorylceramide biosynthetic process"/>
    <property type="evidence" value="ECO:0007669"/>
    <property type="project" value="TreeGrafter"/>
</dbReference>
<reference evidence="2" key="1">
    <citation type="journal article" date="2020" name="Appl. Environ. Microbiol.">
        <title>Medium-Chain Fatty Acid Synthesis by 'Candidatus Weimeria bifida' gen. nov., sp. nov., and 'Candidatus Pseudoramibacter fermentans' sp. nov.</title>
        <authorList>
            <person name="Scarborough M.J."/>
            <person name="Myers K.S."/>
            <person name="Donohue T.J."/>
            <person name="Noguera D.R."/>
        </authorList>
    </citation>
    <scope>NUCLEOTIDE SEQUENCE</scope>
    <source>
        <strain evidence="2">LCO1.1</strain>
    </source>
</reference>
<evidence type="ECO:0000313" key="2">
    <source>
        <dbReference type="EMBL" id="MQN01724.1"/>
    </source>
</evidence>
<sequence>MIRLKPMSIHQLKELIKGKKVICFGTGLQGQRVAMYFYIWGLEDNLIAYADNNRSKVGGSVSYQGKDIPIISAEDILNYDPDKIFILITSIYYEQIYEGLNNILSGVDIQVASLDETSDVELESSTYLAPSKENDNPIIPKIIHYAWFGGNKPESITRNIENWKKLCPDYEFIEWNESNYDIKKNKYMYQAYQKQIWGFVPDYLRLDVLYKYGGIYLDTDIELIKKPDQLLFQKCFGCIDGSLTMNLGSGFGSVPNMDIIRKLRDYYDDCKFVRQDGSVDKTSCGTHSLKVLIKYGIEINNKFQNVDGMNIYPMIFQGKNQHSGKVKVTDKTFWIHHGNMSWFKCLFK</sequence>
<organism evidence="2 3">
    <name type="scientific">Candidatus Weimeria bifida</name>
    <dbReference type="NCBI Taxonomy" id="2599074"/>
    <lineage>
        <taxon>Bacteria</taxon>
        <taxon>Bacillati</taxon>
        <taxon>Bacillota</taxon>
        <taxon>Clostridia</taxon>
        <taxon>Lachnospirales</taxon>
        <taxon>Lachnospiraceae</taxon>
        <taxon>Candidatus Weimeria</taxon>
    </lineage>
</organism>
<dbReference type="InterPro" id="IPR029044">
    <property type="entry name" value="Nucleotide-diphossugar_trans"/>
</dbReference>
<name>A0A6N7IZI9_9FIRM</name>
<dbReference type="SUPFAM" id="SSF53448">
    <property type="entry name" value="Nucleotide-diphospho-sugar transferases"/>
    <property type="match status" value="1"/>
</dbReference>
<dbReference type="Gene3D" id="3.40.50.720">
    <property type="entry name" value="NAD(P)-binding Rossmann-like Domain"/>
    <property type="match status" value="1"/>
</dbReference>
<dbReference type="InterPro" id="IPR007577">
    <property type="entry name" value="GlycoTrfase_DXD_sugar-bd_CS"/>
</dbReference>
<evidence type="ECO:0000313" key="3">
    <source>
        <dbReference type="Proteomes" id="UP000460257"/>
    </source>
</evidence>
<dbReference type="GO" id="GO:0000030">
    <property type="term" value="F:mannosyltransferase activity"/>
    <property type="evidence" value="ECO:0007669"/>
    <property type="project" value="TreeGrafter"/>
</dbReference>
<dbReference type="Pfam" id="PF04488">
    <property type="entry name" value="Gly_transf_sug"/>
    <property type="match status" value="1"/>
</dbReference>